<evidence type="ECO:0000313" key="7">
    <source>
        <dbReference type="Proteomes" id="UP000021053"/>
    </source>
</evidence>
<feature type="compositionally biased region" description="Polar residues" evidence="4">
    <location>
        <begin position="84"/>
        <end position="101"/>
    </location>
</feature>
<dbReference type="Proteomes" id="UP000021053">
    <property type="component" value="Unassembled WGS sequence"/>
</dbReference>
<proteinExistence type="predicted"/>
<dbReference type="InterPro" id="IPR036388">
    <property type="entry name" value="WH-like_DNA-bd_sf"/>
</dbReference>
<keyword evidence="7" id="KW-1185">Reference proteome</keyword>
<dbReference type="Pfam" id="PF00392">
    <property type="entry name" value="GntR"/>
    <property type="match status" value="1"/>
</dbReference>
<dbReference type="InterPro" id="IPR000524">
    <property type="entry name" value="Tscrpt_reg_HTH_GntR"/>
</dbReference>
<sequence>MSIDPYGDRAVYKQLSDLLAAGIRSGEYQPGTPIPSESKLMTRHNVARNTVRLAMGVLRERGLVVTRHGRGTFVCGEENDQEQDQPSTSRSRAANSSGLPA</sequence>
<evidence type="ECO:0000256" key="2">
    <source>
        <dbReference type="ARBA" id="ARBA00023125"/>
    </source>
</evidence>
<dbReference type="PRINTS" id="PR00035">
    <property type="entry name" value="HTHGNTR"/>
</dbReference>
<gene>
    <name evidence="6" type="ORF">CryarDRAFT_1720</name>
</gene>
<dbReference type="GO" id="GO:0003677">
    <property type="term" value="F:DNA binding"/>
    <property type="evidence" value="ECO:0007669"/>
    <property type="project" value="UniProtKB-KW"/>
</dbReference>
<dbReference type="GO" id="GO:0045892">
    <property type="term" value="P:negative regulation of DNA-templated transcription"/>
    <property type="evidence" value="ECO:0007669"/>
    <property type="project" value="TreeGrafter"/>
</dbReference>
<keyword evidence="3" id="KW-0804">Transcription</keyword>
<keyword evidence="1" id="KW-0805">Transcription regulation</keyword>
<evidence type="ECO:0000256" key="3">
    <source>
        <dbReference type="ARBA" id="ARBA00023163"/>
    </source>
</evidence>
<dbReference type="SUPFAM" id="SSF46785">
    <property type="entry name" value="Winged helix' DNA-binding domain"/>
    <property type="match status" value="1"/>
</dbReference>
<evidence type="ECO:0000256" key="1">
    <source>
        <dbReference type="ARBA" id="ARBA00023015"/>
    </source>
</evidence>
<feature type="domain" description="HTH gntR-type" evidence="5">
    <location>
        <begin position="9"/>
        <end position="77"/>
    </location>
</feature>
<reference evidence="6 7" key="1">
    <citation type="submission" date="2013-07" db="EMBL/GenBank/DDBJ databases">
        <authorList>
            <consortium name="DOE Joint Genome Institute"/>
            <person name="Eisen J."/>
            <person name="Huntemann M."/>
            <person name="Han J."/>
            <person name="Chen A."/>
            <person name="Kyrpides N."/>
            <person name="Mavromatis K."/>
            <person name="Markowitz V."/>
            <person name="Palaniappan K."/>
            <person name="Ivanova N."/>
            <person name="Schaumberg A."/>
            <person name="Pati A."/>
            <person name="Liolios K."/>
            <person name="Nordberg H.P."/>
            <person name="Cantor M.N."/>
            <person name="Hua S.X."/>
            <person name="Woyke T."/>
        </authorList>
    </citation>
    <scope>NUCLEOTIDE SEQUENCE [LARGE SCALE GENOMIC DNA]</scope>
    <source>
        <strain evidence="6 7">DSM 44712</strain>
    </source>
</reference>
<dbReference type="RefSeq" id="WP_084701798.1">
    <property type="nucleotide sequence ID" value="NZ_KK073874.1"/>
</dbReference>
<keyword evidence="2" id="KW-0238">DNA-binding</keyword>
<dbReference type="HOGENOM" id="CLU_017584_16_3_11"/>
<dbReference type="InterPro" id="IPR036390">
    <property type="entry name" value="WH_DNA-bd_sf"/>
</dbReference>
<protein>
    <submittedName>
        <fullName evidence="6">Transcriptional regulator</fullName>
    </submittedName>
</protein>
<dbReference type="AlphaFoldDB" id="A0A011AF24"/>
<dbReference type="PANTHER" id="PTHR44846">
    <property type="entry name" value="MANNOSYL-D-GLYCERATE TRANSPORT/METABOLISM SYSTEM REPRESSOR MNGR-RELATED"/>
    <property type="match status" value="1"/>
</dbReference>
<evidence type="ECO:0000259" key="5">
    <source>
        <dbReference type="PROSITE" id="PS50949"/>
    </source>
</evidence>
<evidence type="ECO:0000256" key="4">
    <source>
        <dbReference type="SAM" id="MobiDB-lite"/>
    </source>
</evidence>
<dbReference type="PANTHER" id="PTHR44846:SF1">
    <property type="entry name" value="MANNOSYL-D-GLYCERATE TRANSPORT_METABOLISM SYSTEM REPRESSOR MNGR-RELATED"/>
    <property type="match status" value="1"/>
</dbReference>
<feature type="region of interest" description="Disordered" evidence="4">
    <location>
        <begin position="74"/>
        <end position="101"/>
    </location>
</feature>
<dbReference type="PROSITE" id="PS50949">
    <property type="entry name" value="HTH_GNTR"/>
    <property type="match status" value="1"/>
</dbReference>
<dbReference type="OrthoDB" id="4338617at2"/>
<comment type="caution">
    <text evidence="6">The sequence shown here is derived from an EMBL/GenBank/DDBJ whole genome shotgun (WGS) entry which is preliminary data.</text>
</comment>
<dbReference type="InterPro" id="IPR050679">
    <property type="entry name" value="Bact_HTH_transcr_reg"/>
</dbReference>
<evidence type="ECO:0000313" key="6">
    <source>
        <dbReference type="EMBL" id="EXG80636.1"/>
    </source>
</evidence>
<dbReference type="EMBL" id="JFBT01000001">
    <property type="protein sequence ID" value="EXG80636.1"/>
    <property type="molecule type" value="Genomic_DNA"/>
</dbReference>
<dbReference type="Gene3D" id="1.10.10.10">
    <property type="entry name" value="Winged helix-like DNA-binding domain superfamily/Winged helix DNA-binding domain"/>
    <property type="match status" value="1"/>
</dbReference>
<accession>A0A011AF24</accession>
<dbReference type="SMART" id="SM00345">
    <property type="entry name" value="HTH_GNTR"/>
    <property type="match status" value="1"/>
</dbReference>
<dbReference type="GO" id="GO:0003700">
    <property type="term" value="F:DNA-binding transcription factor activity"/>
    <property type="evidence" value="ECO:0007669"/>
    <property type="project" value="InterPro"/>
</dbReference>
<dbReference type="CDD" id="cd07377">
    <property type="entry name" value="WHTH_GntR"/>
    <property type="match status" value="1"/>
</dbReference>
<organism evidence="6 7">
    <name type="scientific">Cryptosporangium arvum DSM 44712</name>
    <dbReference type="NCBI Taxonomy" id="927661"/>
    <lineage>
        <taxon>Bacteria</taxon>
        <taxon>Bacillati</taxon>
        <taxon>Actinomycetota</taxon>
        <taxon>Actinomycetes</taxon>
        <taxon>Cryptosporangiales</taxon>
        <taxon>Cryptosporangiaceae</taxon>
        <taxon>Cryptosporangium</taxon>
    </lineage>
</organism>
<name>A0A011AF24_9ACTN</name>